<dbReference type="GO" id="GO:0004534">
    <property type="term" value="F:5'-3' RNA exonuclease activity"/>
    <property type="evidence" value="ECO:0007669"/>
    <property type="project" value="TreeGrafter"/>
</dbReference>
<dbReference type="InterPro" id="IPR004013">
    <property type="entry name" value="PHP_dom"/>
</dbReference>
<dbReference type="EMBL" id="LGGP01000117">
    <property type="protein sequence ID" value="KUK80743.1"/>
    <property type="molecule type" value="Genomic_DNA"/>
</dbReference>
<gene>
    <name evidence="2" type="ORF">XD94_0797</name>
</gene>
<feature type="domain" description="Polymerase/histidinol phosphatase N-terminal" evidence="1">
    <location>
        <begin position="3"/>
        <end position="68"/>
    </location>
</feature>
<dbReference type="CDD" id="cd07438">
    <property type="entry name" value="PHP_HisPPase_AMP"/>
    <property type="match status" value="1"/>
</dbReference>
<organism evidence="2 3">
    <name type="scientific">Mesotoga prima</name>
    <dbReference type="NCBI Taxonomy" id="1184387"/>
    <lineage>
        <taxon>Bacteria</taxon>
        <taxon>Thermotogati</taxon>
        <taxon>Thermotogota</taxon>
        <taxon>Thermotogae</taxon>
        <taxon>Kosmotogales</taxon>
        <taxon>Kosmotogaceae</taxon>
        <taxon>Mesotoga</taxon>
    </lineage>
</organism>
<dbReference type="PATRIC" id="fig|1184387.3.peg.1186"/>
<reference evidence="3" key="1">
    <citation type="journal article" date="2015" name="MBio">
        <title>Genome-Resolved Metagenomic Analysis Reveals Roles for Candidate Phyla and Other Microbial Community Members in Biogeochemical Transformations in Oil Reservoirs.</title>
        <authorList>
            <person name="Hu P."/>
            <person name="Tom L."/>
            <person name="Singh A."/>
            <person name="Thomas B.C."/>
            <person name="Baker B.J."/>
            <person name="Piceno Y.M."/>
            <person name="Andersen G.L."/>
            <person name="Banfield J.F."/>
        </authorList>
    </citation>
    <scope>NUCLEOTIDE SEQUENCE [LARGE SCALE GENOMIC DNA]</scope>
</reference>
<dbReference type="Gene3D" id="3.20.20.140">
    <property type="entry name" value="Metal-dependent hydrolases"/>
    <property type="match status" value="1"/>
</dbReference>
<proteinExistence type="predicted"/>
<protein>
    <submittedName>
        <fullName evidence="2">PHP domain protein</fullName>
    </submittedName>
</protein>
<name>A0A101HQ72_9BACT</name>
<sequence>MVVDFHCHSDHSDGTDPVTIVVEKAHEKAISVLSITDHDTLSGQKDAAELSSKMGIAYVKGVEIGCDFHETLDILGYGMVSTEDSIEKHLEQIRLKRNLRNTRILYKLRSLGIDITYEELESSFPGESLGRPHIASLIVKKGYAESNEDAFERFIGKYGIAYVEKERLSIKSAIELILSAKGIPVLAHPISMMLNREDTVEMIKRMMSYGLRGIEVFYKVYDLETRNELLQISEDLGLLASGGSDYHGEHKKNLELGIEIPDDIVYRFLESLSADDNAPQKSQ</sequence>
<dbReference type="InterPro" id="IPR052018">
    <property type="entry name" value="PHP_domain"/>
</dbReference>
<evidence type="ECO:0000313" key="2">
    <source>
        <dbReference type="EMBL" id="KUK80743.1"/>
    </source>
</evidence>
<dbReference type="AlphaFoldDB" id="A0A101HQ72"/>
<dbReference type="InterPro" id="IPR016195">
    <property type="entry name" value="Pol/histidinol_Pase-like"/>
</dbReference>
<dbReference type="SMART" id="SM00481">
    <property type="entry name" value="POLIIIAc"/>
    <property type="match status" value="1"/>
</dbReference>
<dbReference type="Gene3D" id="1.10.150.650">
    <property type="match status" value="1"/>
</dbReference>
<dbReference type="Pfam" id="PF02811">
    <property type="entry name" value="PHP"/>
    <property type="match status" value="1"/>
</dbReference>
<comment type="caution">
    <text evidence="2">The sequence shown here is derived from an EMBL/GenBank/DDBJ whole genome shotgun (WGS) entry which is preliminary data.</text>
</comment>
<dbReference type="SUPFAM" id="SSF89550">
    <property type="entry name" value="PHP domain-like"/>
    <property type="match status" value="1"/>
</dbReference>
<dbReference type="GO" id="GO:0035312">
    <property type="term" value="F:5'-3' DNA exonuclease activity"/>
    <property type="evidence" value="ECO:0007669"/>
    <property type="project" value="TreeGrafter"/>
</dbReference>
<evidence type="ECO:0000259" key="1">
    <source>
        <dbReference type="SMART" id="SM00481"/>
    </source>
</evidence>
<evidence type="ECO:0000313" key="3">
    <source>
        <dbReference type="Proteomes" id="UP000054092"/>
    </source>
</evidence>
<accession>A0A101HQ72</accession>
<dbReference type="Proteomes" id="UP000054092">
    <property type="component" value="Unassembled WGS sequence"/>
</dbReference>
<dbReference type="InterPro" id="IPR003141">
    <property type="entry name" value="Pol/His_phosphatase_N"/>
</dbReference>
<dbReference type="PANTHER" id="PTHR42924">
    <property type="entry name" value="EXONUCLEASE"/>
    <property type="match status" value="1"/>
</dbReference>
<dbReference type="PANTHER" id="PTHR42924:SF3">
    <property type="entry name" value="POLYMERASE_HISTIDINOL PHOSPHATASE N-TERMINAL DOMAIN-CONTAINING PROTEIN"/>
    <property type="match status" value="1"/>
</dbReference>